<accession>X0UWR3</accession>
<gene>
    <name evidence="3" type="ORF">S01H1_43959</name>
</gene>
<dbReference type="InterPro" id="IPR036291">
    <property type="entry name" value="NAD(P)-bd_dom_sf"/>
</dbReference>
<feature type="non-terminal residue" evidence="3">
    <location>
        <position position="103"/>
    </location>
</feature>
<keyword evidence="1" id="KW-0560">Oxidoreductase</keyword>
<dbReference type="SUPFAM" id="SSF51735">
    <property type="entry name" value="NAD(P)-binding Rossmann-fold domains"/>
    <property type="match status" value="1"/>
</dbReference>
<reference evidence="3" key="1">
    <citation type="journal article" date="2014" name="Front. Microbiol.">
        <title>High frequency of phylogenetically diverse reductive dehalogenase-homologous genes in deep subseafloor sedimentary metagenomes.</title>
        <authorList>
            <person name="Kawai M."/>
            <person name="Futagami T."/>
            <person name="Toyoda A."/>
            <person name="Takaki Y."/>
            <person name="Nishi S."/>
            <person name="Hori S."/>
            <person name="Arai W."/>
            <person name="Tsubouchi T."/>
            <person name="Morono Y."/>
            <person name="Uchiyama I."/>
            <person name="Ito T."/>
            <person name="Fujiyama A."/>
            <person name="Inagaki F."/>
            <person name="Takami H."/>
        </authorList>
    </citation>
    <scope>NUCLEOTIDE SEQUENCE</scope>
    <source>
        <strain evidence="3">Expedition CK06-06</strain>
    </source>
</reference>
<feature type="domain" description="Gfo/Idh/MocA-like oxidoreductase N-terminal" evidence="2">
    <location>
        <begin position="4"/>
        <end position="103"/>
    </location>
</feature>
<dbReference type="PANTHER" id="PTHR43818">
    <property type="entry name" value="BCDNA.GH03377"/>
    <property type="match status" value="1"/>
</dbReference>
<evidence type="ECO:0000259" key="2">
    <source>
        <dbReference type="Pfam" id="PF01408"/>
    </source>
</evidence>
<dbReference type="EMBL" id="BARS01028023">
    <property type="protein sequence ID" value="GAG03622.1"/>
    <property type="molecule type" value="Genomic_DNA"/>
</dbReference>
<comment type="caution">
    <text evidence="3">The sequence shown here is derived from an EMBL/GenBank/DDBJ whole genome shotgun (WGS) entry which is preliminary data.</text>
</comment>
<evidence type="ECO:0000313" key="3">
    <source>
        <dbReference type="EMBL" id="GAG03622.1"/>
    </source>
</evidence>
<sequence>MDKVRIGIVGSKFAADFHCDSYGRSEKAEVVAVAAIDNLEEISAKWNIPDTYEDYNEMLRRDDIDLVSVCVPNFLHHDVTLASARAGKHVLCEKPLATTIADA</sequence>
<dbReference type="InterPro" id="IPR050463">
    <property type="entry name" value="Gfo/Idh/MocA_oxidrdct_glycsds"/>
</dbReference>
<dbReference type="GO" id="GO:0000166">
    <property type="term" value="F:nucleotide binding"/>
    <property type="evidence" value="ECO:0007669"/>
    <property type="project" value="InterPro"/>
</dbReference>
<name>X0UWR3_9ZZZZ</name>
<dbReference type="PANTHER" id="PTHR43818:SF11">
    <property type="entry name" value="BCDNA.GH03377"/>
    <property type="match status" value="1"/>
</dbReference>
<evidence type="ECO:0000256" key="1">
    <source>
        <dbReference type="ARBA" id="ARBA00023002"/>
    </source>
</evidence>
<dbReference type="AlphaFoldDB" id="X0UWR3"/>
<dbReference type="InterPro" id="IPR000683">
    <property type="entry name" value="Gfo/Idh/MocA-like_OxRdtase_N"/>
</dbReference>
<dbReference type="GO" id="GO:0016491">
    <property type="term" value="F:oxidoreductase activity"/>
    <property type="evidence" value="ECO:0007669"/>
    <property type="project" value="UniProtKB-KW"/>
</dbReference>
<dbReference type="Gene3D" id="3.40.50.720">
    <property type="entry name" value="NAD(P)-binding Rossmann-like Domain"/>
    <property type="match status" value="1"/>
</dbReference>
<dbReference type="Pfam" id="PF01408">
    <property type="entry name" value="GFO_IDH_MocA"/>
    <property type="match status" value="1"/>
</dbReference>
<proteinExistence type="predicted"/>
<organism evidence="3">
    <name type="scientific">marine sediment metagenome</name>
    <dbReference type="NCBI Taxonomy" id="412755"/>
    <lineage>
        <taxon>unclassified sequences</taxon>
        <taxon>metagenomes</taxon>
        <taxon>ecological metagenomes</taxon>
    </lineage>
</organism>
<protein>
    <recommendedName>
        <fullName evidence="2">Gfo/Idh/MocA-like oxidoreductase N-terminal domain-containing protein</fullName>
    </recommendedName>
</protein>